<dbReference type="Gene3D" id="1.10.287.130">
    <property type="match status" value="1"/>
</dbReference>
<dbReference type="InterPro" id="IPR003594">
    <property type="entry name" value="HATPase_dom"/>
</dbReference>
<accession>A0ABQ5UR06</accession>
<evidence type="ECO:0000256" key="1">
    <source>
        <dbReference type="ARBA" id="ARBA00000085"/>
    </source>
</evidence>
<feature type="domain" description="Response regulatory" evidence="7">
    <location>
        <begin position="538"/>
        <end position="650"/>
    </location>
</feature>
<dbReference type="InterPro" id="IPR035965">
    <property type="entry name" value="PAS-like_dom_sf"/>
</dbReference>
<dbReference type="InterPro" id="IPR001789">
    <property type="entry name" value="Sig_transdc_resp-reg_receiver"/>
</dbReference>
<dbReference type="SUPFAM" id="SSF47384">
    <property type="entry name" value="Homodimeric domain of signal transducing histidine kinase"/>
    <property type="match status" value="1"/>
</dbReference>
<evidence type="ECO:0000313" key="9">
    <source>
        <dbReference type="EMBL" id="GLQ17033.1"/>
    </source>
</evidence>
<reference evidence="9" key="2">
    <citation type="submission" date="2023-01" db="EMBL/GenBank/DDBJ databases">
        <title>Draft genome sequence of Maritalea porphyrae strain NBRC 107169.</title>
        <authorList>
            <person name="Sun Q."/>
            <person name="Mori K."/>
        </authorList>
    </citation>
    <scope>NUCLEOTIDE SEQUENCE</scope>
    <source>
        <strain evidence="9">NBRC 107169</strain>
    </source>
</reference>
<dbReference type="SUPFAM" id="SSF55785">
    <property type="entry name" value="PYP-like sensor domain (PAS domain)"/>
    <property type="match status" value="2"/>
</dbReference>
<dbReference type="Gene3D" id="3.30.565.10">
    <property type="entry name" value="Histidine kinase-like ATPase, C-terminal domain"/>
    <property type="match status" value="1"/>
</dbReference>
<feature type="domain" description="PAS" evidence="8">
    <location>
        <begin position="153"/>
        <end position="210"/>
    </location>
</feature>
<dbReference type="PROSITE" id="PS50110">
    <property type="entry name" value="RESPONSE_REGULATORY"/>
    <property type="match status" value="1"/>
</dbReference>
<protein>
    <recommendedName>
        <fullName evidence="2">histidine kinase</fullName>
        <ecNumber evidence="2">2.7.13.3</ecNumber>
    </recommendedName>
</protein>
<evidence type="ECO:0000313" key="10">
    <source>
        <dbReference type="Proteomes" id="UP001161405"/>
    </source>
</evidence>
<dbReference type="SMART" id="SM00448">
    <property type="entry name" value="REC"/>
    <property type="match status" value="1"/>
</dbReference>
<evidence type="ECO:0000256" key="3">
    <source>
        <dbReference type="ARBA" id="ARBA00022553"/>
    </source>
</evidence>
<proteinExistence type="predicted"/>
<dbReference type="PANTHER" id="PTHR43065">
    <property type="entry name" value="SENSOR HISTIDINE KINASE"/>
    <property type="match status" value="1"/>
</dbReference>
<keyword evidence="3 4" id="KW-0597">Phosphoprotein</keyword>
<keyword evidence="10" id="KW-1185">Reference proteome</keyword>
<dbReference type="InterPro" id="IPR000014">
    <property type="entry name" value="PAS"/>
</dbReference>
<dbReference type="SMART" id="SM00387">
    <property type="entry name" value="HATPase_c"/>
    <property type="match status" value="1"/>
</dbReference>
<dbReference type="InterPro" id="IPR011006">
    <property type="entry name" value="CheY-like_superfamily"/>
</dbReference>
<dbReference type="Proteomes" id="UP001161405">
    <property type="component" value="Unassembled WGS sequence"/>
</dbReference>
<dbReference type="SUPFAM" id="SSF55874">
    <property type="entry name" value="ATPase domain of HSP90 chaperone/DNA topoisomerase II/histidine kinase"/>
    <property type="match status" value="1"/>
</dbReference>
<dbReference type="Pfam" id="PF02518">
    <property type="entry name" value="HATPase_c"/>
    <property type="match status" value="1"/>
</dbReference>
<evidence type="ECO:0000256" key="4">
    <source>
        <dbReference type="PROSITE-ProRule" id="PRU00169"/>
    </source>
</evidence>
<feature type="modified residue" description="4-aspartylphosphate" evidence="4">
    <location>
        <position position="588"/>
    </location>
</feature>
<dbReference type="InterPro" id="IPR004358">
    <property type="entry name" value="Sig_transdc_His_kin-like_C"/>
</dbReference>
<dbReference type="SMART" id="SM00091">
    <property type="entry name" value="PAS"/>
    <property type="match status" value="2"/>
</dbReference>
<dbReference type="Pfam" id="PF00072">
    <property type="entry name" value="Response_reg"/>
    <property type="match status" value="1"/>
</dbReference>
<reference evidence="9" key="1">
    <citation type="journal article" date="2014" name="Int. J. Syst. Evol. Microbiol.">
        <title>Complete genome of a new Firmicutes species belonging to the dominant human colonic microbiota ('Ruminococcus bicirculans') reveals two chromosomes and a selective capacity to utilize plant glucans.</title>
        <authorList>
            <consortium name="NISC Comparative Sequencing Program"/>
            <person name="Wegmann U."/>
            <person name="Louis P."/>
            <person name="Goesmann A."/>
            <person name="Henrissat B."/>
            <person name="Duncan S.H."/>
            <person name="Flint H.J."/>
        </authorList>
    </citation>
    <scope>NUCLEOTIDE SEQUENCE</scope>
    <source>
        <strain evidence="9">NBRC 107169</strain>
    </source>
</reference>
<dbReference type="CDD" id="cd00082">
    <property type="entry name" value="HisKA"/>
    <property type="match status" value="1"/>
</dbReference>
<dbReference type="InterPro" id="IPR036097">
    <property type="entry name" value="HisK_dim/P_sf"/>
</dbReference>
<dbReference type="InterPro" id="IPR005467">
    <property type="entry name" value="His_kinase_dom"/>
</dbReference>
<comment type="catalytic activity">
    <reaction evidence="1">
        <text>ATP + protein L-histidine = ADP + protein N-phospho-L-histidine.</text>
        <dbReference type="EC" id="2.7.13.3"/>
    </reaction>
</comment>
<keyword evidence="5" id="KW-0175">Coiled coil</keyword>
<organism evidence="9 10">
    <name type="scientific">Maritalea porphyrae</name>
    <dbReference type="NCBI Taxonomy" id="880732"/>
    <lineage>
        <taxon>Bacteria</taxon>
        <taxon>Pseudomonadati</taxon>
        <taxon>Pseudomonadota</taxon>
        <taxon>Alphaproteobacteria</taxon>
        <taxon>Hyphomicrobiales</taxon>
        <taxon>Devosiaceae</taxon>
        <taxon>Maritalea</taxon>
    </lineage>
</organism>
<evidence type="ECO:0000259" key="6">
    <source>
        <dbReference type="PROSITE" id="PS50109"/>
    </source>
</evidence>
<evidence type="ECO:0000259" key="8">
    <source>
        <dbReference type="PROSITE" id="PS50112"/>
    </source>
</evidence>
<dbReference type="Pfam" id="PF00512">
    <property type="entry name" value="HisKA"/>
    <property type="match status" value="1"/>
</dbReference>
<dbReference type="SMART" id="SM00388">
    <property type="entry name" value="HisKA"/>
    <property type="match status" value="1"/>
</dbReference>
<dbReference type="Gene3D" id="3.40.50.2300">
    <property type="match status" value="1"/>
</dbReference>
<sequence>MADQGDLSDSQAIELLIQIEAGLDNIDQGITVFDKNLRLVFANKRLGELLDVPQQLLTRGTTFEDVIRYNSEHGEYGPGDVEEQVQERIRVAREFRAHTVERVRPNGRVIRVSGAPLAKGGFATIYTDITQQRHYEIELQRRIEEQTRDLRRSEERLRLIANEVPAGIAYLDQDEVFQFVNRRFAQSYGLNVDEVLGRSTHEILARAIHEVSAPYFARAKLGEATEFDLDFTHIDGRELDIRTFLRPDLRIDKTVRGFYVLSINMTKQRAAAQALSQAQKMEAIGRLSSGISHDFNNLLTIILGNLRPLAERVEDAELIKEMINPSLRAAKRGAELTRQLLTVARRQPLDARIIDVRDVFEGLRELIKPSLPPNIGLDMVVEGKDLFARVDPGQMENALLNLALNAKSAIDDAHKTEPGRIGLMLRSVNLGDIQAERFGLPAGDYIEISCEDNGAGMPAAVQKQIFDPFFSTRNEAGGTGLGLSMAQSFVDVSAGHIAVQSEMGKGTIFTIFIPQVNERPTQDEMIAPEFKTQFDGQIALLVEDQDEVRAVLRRELVSLGFSVIEAEHGDEAKELVQSIDGIDLVLSDISMPGQTNGVELASFVAQKFPLTSIVLMTGQAQIDHDQSIKHPLLRKPFEQHKLIEAIQYAQIARSDYGHMSPNE</sequence>
<dbReference type="SUPFAM" id="SSF52172">
    <property type="entry name" value="CheY-like"/>
    <property type="match status" value="1"/>
</dbReference>
<comment type="caution">
    <text evidence="9">The sequence shown here is derived from an EMBL/GenBank/DDBJ whole genome shotgun (WGS) entry which is preliminary data.</text>
</comment>
<dbReference type="CDD" id="cd00130">
    <property type="entry name" value="PAS"/>
    <property type="match status" value="1"/>
</dbReference>
<feature type="coiled-coil region" evidence="5">
    <location>
        <begin position="136"/>
        <end position="163"/>
    </location>
</feature>
<dbReference type="PROSITE" id="PS50109">
    <property type="entry name" value="HIS_KIN"/>
    <property type="match status" value="1"/>
</dbReference>
<dbReference type="Pfam" id="PF08448">
    <property type="entry name" value="PAS_4"/>
    <property type="match status" value="1"/>
</dbReference>
<dbReference type="NCBIfam" id="TIGR00229">
    <property type="entry name" value="sensory_box"/>
    <property type="match status" value="1"/>
</dbReference>
<dbReference type="RefSeq" id="WP_284362892.1">
    <property type="nucleotide sequence ID" value="NZ_BSNI01000002.1"/>
</dbReference>
<evidence type="ECO:0000256" key="2">
    <source>
        <dbReference type="ARBA" id="ARBA00012438"/>
    </source>
</evidence>
<evidence type="ECO:0000256" key="5">
    <source>
        <dbReference type="SAM" id="Coils"/>
    </source>
</evidence>
<dbReference type="InterPro" id="IPR013656">
    <property type="entry name" value="PAS_4"/>
</dbReference>
<gene>
    <name evidence="9" type="ORF">GCM10007879_12820</name>
</gene>
<dbReference type="PANTHER" id="PTHR43065:SF42">
    <property type="entry name" value="TWO-COMPONENT SENSOR PPRA"/>
    <property type="match status" value="1"/>
</dbReference>
<feature type="domain" description="Histidine kinase" evidence="6">
    <location>
        <begin position="290"/>
        <end position="517"/>
    </location>
</feature>
<dbReference type="Gene3D" id="3.30.450.20">
    <property type="entry name" value="PAS domain"/>
    <property type="match status" value="2"/>
</dbReference>
<dbReference type="InterPro" id="IPR003661">
    <property type="entry name" value="HisK_dim/P_dom"/>
</dbReference>
<dbReference type="PRINTS" id="PR00344">
    <property type="entry name" value="BCTRLSENSOR"/>
</dbReference>
<dbReference type="Pfam" id="PF12860">
    <property type="entry name" value="PAS_7"/>
    <property type="match status" value="1"/>
</dbReference>
<dbReference type="InterPro" id="IPR036890">
    <property type="entry name" value="HATPase_C_sf"/>
</dbReference>
<name>A0ABQ5UR06_9HYPH</name>
<dbReference type="EC" id="2.7.13.3" evidence="2"/>
<dbReference type="PROSITE" id="PS50112">
    <property type="entry name" value="PAS"/>
    <property type="match status" value="1"/>
</dbReference>
<evidence type="ECO:0000259" key="7">
    <source>
        <dbReference type="PROSITE" id="PS50110"/>
    </source>
</evidence>
<dbReference type="EMBL" id="BSNI01000002">
    <property type="protein sequence ID" value="GLQ17033.1"/>
    <property type="molecule type" value="Genomic_DNA"/>
</dbReference>